<name>A0A5B7D954_PORTR</name>
<feature type="region of interest" description="Disordered" evidence="1">
    <location>
        <begin position="64"/>
        <end position="115"/>
    </location>
</feature>
<accession>A0A5B7D954</accession>
<comment type="caution">
    <text evidence="2">The sequence shown here is derived from an EMBL/GenBank/DDBJ whole genome shotgun (WGS) entry which is preliminary data.</text>
</comment>
<reference evidence="2 3" key="1">
    <citation type="submission" date="2019-05" db="EMBL/GenBank/DDBJ databases">
        <title>Another draft genome of Portunus trituberculatus and its Hox gene families provides insights of decapod evolution.</title>
        <authorList>
            <person name="Jeong J.-H."/>
            <person name="Song I."/>
            <person name="Kim S."/>
            <person name="Choi T."/>
            <person name="Kim D."/>
            <person name="Ryu S."/>
            <person name="Kim W."/>
        </authorList>
    </citation>
    <scope>NUCLEOTIDE SEQUENCE [LARGE SCALE GENOMIC DNA]</scope>
    <source>
        <tissue evidence="2">Muscle</tissue>
    </source>
</reference>
<keyword evidence="3" id="KW-1185">Reference proteome</keyword>
<feature type="compositionally biased region" description="Gly residues" evidence="1">
    <location>
        <begin position="91"/>
        <end position="105"/>
    </location>
</feature>
<evidence type="ECO:0000313" key="2">
    <source>
        <dbReference type="EMBL" id="MPC17848.1"/>
    </source>
</evidence>
<proteinExistence type="predicted"/>
<sequence length="115" mass="12315">MTEQGDTRSAGTHARRARTTIGCGRPRGYARLCYLWNLMASVNVRLAKREGGREAEGAVIVKNTESRNGQCREYTGPTTRRGSPGEREGGSSRGAGTGKEQGMGTGIVRRATSNV</sequence>
<organism evidence="2 3">
    <name type="scientific">Portunus trituberculatus</name>
    <name type="common">Swimming crab</name>
    <name type="synonym">Neptunus trituberculatus</name>
    <dbReference type="NCBI Taxonomy" id="210409"/>
    <lineage>
        <taxon>Eukaryota</taxon>
        <taxon>Metazoa</taxon>
        <taxon>Ecdysozoa</taxon>
        <taxon>Arthropoda</taxon>
        <taxon>Crustacea</taxon>
        <taxon>Multicrustacea</taxon>
        <taxon>Malacostraca</taxon>
        <taxon>Eumalacostraca</taxon>
        <taxon>Eucarida</taxon>
        <taxon>Decapoda</taxon>
        <taxon>Pleocyemata</taxon>
        <taxon>Brachyura</taxon>
        <taxon>Eubrachyura</taxon>
        <taxon>Portunoidea</taxon>
        <taxon>Portunidae</taxon>
        <taxon>Portuninae</taxon>
        <taxon>Portunus</taxon>
    </lineage>
</organism>
<gene>
    <name evidence="2" type="ORF">E2C01_010715</name>
</gene>
<dbReference type="AlphaFoldDB" id="A0A5B7D954"/>
<feature type="compositionally biased region" description="Polar residues" evidence="1">
    <location>
        <begin position="1"/>
        <end position="10"/>
    </location>
</feature>
<evidence type="ECO:0000256" key="1">
    <source>
        <dbReference type="SAM" id="MobiDB-lite"/>
    </source>
</evidence>
<dbReference type="Proteomes" id="UP000324222">
    <property type="component" value="Unassembled WGS sequence"/>
</dbReference>
<dbReference type="EMBL" id="VSRR010000626">
    <property type="protein sequence ID" value="MPC17848.1"/>
    <property type="molecule type" value="Genomic_DNA"/>
</dbReference>
<protein>
    <submittedName>
        <fullName evidence="2">Uncharacterized protein</fullName>
    </submittedName>
</protein>
<feature type="region of interest" description="Disordered" evidence="1">
    <location>
        <begin position="1"/>
        <end position="21"/>
    </location>
</feature>
<evidence type="ECO:0000313" key="3">
    <source>
        <dbReference type="Proteomes" id="UP000324222"/>
    </source>
</evidence>